<dbReference type="Pfam" id="PF07722">
    <property type="entry name" value="Peptidase_C26"/>
    <property type="match status" value="1"/>
</dbReference>
<dbReference type="EMBL" id="APML01000064">
    <property type="protein sequence ID" value="ENH96013.1"/>
    <property type="molecule type" value="Genomic_DNA"/>
</dbReference>
<name>N4W712_9BACI</name>
<feature type="region of interest" description="Disordered" evidence="1">
    <location>
        <begin position="70"/>
        <end position="89"/>
    </location>
</feature>
<dbReference type="Proteomes" id="UP000012283">
    <property type="component" value="Unassembled WGS sequence"/>
</dbReference>
<keyword evidence="3" id="KW-1185">Reference proteome</keyword>
<evidence type="ECO:0000313" key="2">
    <source>
        <dbReference type="EMBL" id="ENH96013.1"/>
    </source>
</evidence>
<evidence type="ECO:0000313" key="3">
    <source>
        <dbReference type="Proteomes" id="UP000012283"/>
    </source>
</evidence>
<dbReference type="FunFam" id="3.40.50.880:FF:000030">
    <property type="entry name" value="Gamma-glutamyl-gamma-aminobutyrate hydrolase PuuD"/>
    <property type="match status" value="1"/>
</dbReference>
<comment type="caution">
    <text evidence="2">The sequence shown here is derived from an EMBL/GenBank/DDBJ whole genome shotgun (WGS) entry which is preliminary data.</text>
</comment>
<organism evidence="2 3">
    <name type="scientific">Gracilibacillus halophilus YIM-C55.5</name>
    <dbReference type="NCBI Taxonomy" id="1308866"/>
    <lineage>
        <taxon>Bacteria</taxon>
        <taxon>Bacillati</taxon>
        <taxon>Bacillota</taxon>
        <taxon>Bacilli</taxon>
        <taxon>Bacillales</taxon>
        <taxon>Bacillaceae</taxon>
        <taxon>Gracilibacillus</taxon>
    </lineage>
</organism>
<accession>N4W712</accession>
<evidence type="ECO:0000256" key="1">
    <source>
        <dbReference type="SAM" id="MobiDB-lite"/>
    </source>
</evidence>
<dbReference type="AlphaFoldDB" id="N4W712"/>
<dbReference type="SUPFAM" id="SSF52317">
    <property type="entry name" value="Class I glutamine amidotransferase-like"/>
    <property type="match status" value="1"/>
</dbReference>
<sequence>MVSSNIPVIGITSTVVHHNQILSYHLHEKHIQAVKRAGGVPVIIPTGTDVMCDIWVRICDGIVLSSGEDIDPESFGAHPSPHIQKTSKKRDETEIQIVHHALQQKKPMLGICRGAMIVNVALGGTVIQDIETSHPNAINHQQQAARSEPTHHIQMDQDSRLFQLSTTSDIQVNSIHHQAVDQLAPQLKKVATAPDGVIEAIESVDPFSPMIIGVQWHPEEMASENPTMQKLFDTLVMESQSCS</sequence>
<dbReference type="InterPro" id="IPR011697">
    <property type="entry name" value="Peptidase_C26"/>
</dbReference>
<reference evidence="2 3" key="1">
    <citation type="submission" date="2013-03" db="EMBL/GenBank/DDBJ databases">
        <title>Draft genome sequence of Gracibacillus halophilus YIM-C55.5, a moderately halophilic and thermophilic organism from the Xiaochaidamu salt lake.</title>
        <authorList>
            <person name="Sugumar T."/>
            <person name="Polireddy D.R."/>
            <person name="Antony A."/>
            <person name="Madhava Y.R."/>
            <person name="Sivakumar N."/>
        </authorList>
    </citation>
    <scope>NUCLEOTIDE SEQUENCE [LARGE SCALE GENOMIC DNA]</scope>
    <source>
        <strain evidence="2 3">YIM-C55.5</strain>
    </source>
</reference>
<dbReference type="PROSITE" id="PS51273">
    <property type="entry name" value="GATASE_TYPE_1"/>
    <property type="match status" value="1"/>
</dbReference>
<dbReference type="Gene3D" id="3.40.50.880">
    <property type="match status" value="1"/>
</dbReference>
<dbReference type="GO" id="GO:0016740">
    <property type="term" value="F:transferase activity"/>
    <property type="evidence" value="ECO:0007669"/>
    <property type="project" value="UniProtKB-KW"/>
</dbReference>
<dbReference type="PANTHER" id="PTHR43235">
    <property type="entry name" value="GLUTAMINE AMIDOTRANSFERASE PB2B2.05-RELATED"/>
    <property type="match status" value="1"/>
</dbReference>
<dbReference type="PANTHER" id="PTHR43235:SF1">
    <property type="entry name" value="GLUTAMINE AMIDOTRANSFERASE PB2B2.05-RELATED"/>
    <property type="match status" value="1"/>
</dbReference>
<dbReference type="eggNOG" id="COG2071">
    <property type="taxonomic scope" value="Bacteria"/>
</dbReference>
<dbReference type="PATRIC" id="fig|1308866.3.peg.2645"/>
<dbReference type="GO" id="GO:0005829">
    <property type="term" value="C:cytosol"/>
    <property type="evidence" value="ECO:0007669"/>
    <property type="project" value="TreeGrafter"/>
</dbReference>
<keyword evidence="2" id="KW-0315">Glutamine amidotransferase</keyword>
<dbReference type="GO" id="GO:0006598">
    <property type="term" value="P:polyamine catabolic process"/>
    <property type="evidence" value="ECO:0007669"/>
    <property type="project" value="TreeGrafter"/>
</dbReference>
<keyword evidence="2" id="KW-0808">Transferase</keyword>
<dbReference type="STRING" id="1308866.J416_13084"/>
<dbReference type="InterPro" id="IPR044668">
    <property type="entry name" value="PuuD-like"/>
</dbReference>
<dbReference type="GO" id="GO:0033969">
    <property type="term" value="F:gamma-glutamyl-gamma-aminobutyrate hydrolase activity"/>
    <property type="evidence" value="ECO:0007669"/>
    <property type="project" value="TreeGrafter"/>
</dbReference>
<protein>
    <submittedName>
        <fullName evidence="2">Glutamine amidotransferase</fullName>
    </submittedName>
</protein>
<gene>
    <name evidence="2" type="ORF">J416_13084</name>
</gene>
<dbReference type="CDD" id="cd01745">
    <property type="entry name" value="GATase1_2"/>
    <property type="match status" value="1"/>
</dbReference>
<proteinExistence type="predicted"/>
<dbReference type="RefSeq" id="WP_003472903.1">
    <property type="nucleotide sequence ID" value="NZ_APML01000064.1"/>
</dbReference>
<dbReference type="InterPro" id="IPR029062">
    <property type="entry name" value="Class_I_gatase-like"/>
</dbReference>
<dbReference type="OrthoDB" id="9813383at2"/>